<feature type="transmembrane region" description="Helical" evidence="8">
    <location>
        <begin position="607"/>
        <end position="624"/>
    </location>
</feature>
<feature type="transmembrane region" description="Helical" evidence="8">
    <location>
        <begin position="180"/>
        <end position="199"/>
    </location>
</feature>
<dbReference type="Proteomes" id="UP000030764">
    <property type="component" value="Unassembled WGS sequence"/>
</dbReference>
<organism evidence="11 12">
    <name type="scientific">Trichuris suis</name>
    <name type="common">pig whipworm</name>
    <dbReference type="NCBI Taxonomy" id="68888"/>
    <lineage>
        <taxon>Eukaryota</taxon>
        <taxon>Metazoa</taxon>
        <taxon>Ecdysozoa</taxon>
        <taxon>Nematoda</taxon>
        <taxon>Enoplea</taxon>
        <taxon>Dorylaimia</taxon>
        <taxon>Trichinellida</taxon>
        <taxon>Trichuridae</taxon>
        <taxon>Trichuris</taxon>
    </lineage>
</organism>
<keyword evidence="7 8" id="KW-0472">Membrane</keyword>
<feature type="transmembrane region" description="Helical" evidence="8">
    <location>
        <begin position="579"/>
        <end position="601"/>
    </location>
</feature>
<dbReference type="FunFam" id="1.20.1740.10:FF:000013">
    <property type="entry name" value="Solute carrier family 12 member"/>
    <property type="match status" value="1"/>
</dbReference>
<accession>A0A085LZJ6</accession>
<dbReference type="InterPro" id="IPR004842">
    <property type="entry name" value="SLC12A_fam"/>
</dbReference>
<dbReference type="EMBL" id="KL363254">
    <property type="protein sequence ID" value="KFD50392.1"/>
    <property type="molecule type" value="Genomic_DNA"/>
</dbReference>
<evidence type="ECO:0000259" key="10">
    <source>
        <dbReference type="Pfam" id="PF03522"/>
    </source>
</evidence>
<evidence type="ECO:0000256" key="7">
    <source>
        <dbReference type="ARBA" id="ARBA00023136"/>
    </source>
</evidence>
<comment type="similarity">
    <text evidence="2">Belongs to the SLC12A transporter family.</text>
</comment>
<gene>
    <name evidence="11" type="ORF">M513_08774</name>
</gene>
<evidence type="ECO:0000256" key="2">
    <source>
        <dbReference type="ARBA" id="ARBA00010593"/>
    </source>
</evidence>
<dbReference type="Pfam" id="PF00324">
    <property type="entry name" value="AA_permease"/>
    <property type="match status" value="1"/>
</dbReference>
<comment type="subcellular location">
    <subcellularLocation>
        <location evidence="1">Membrane</location>
        <topology evidence="1">Multi-pass membrane protein</topology>
    </subcellularLocation>
</comment>
<keyword evidence="4" id="KW-0813">Transport</keyword>
<keyword evidence="5 8" id="KW-0812">Transmembrane</keyword>
<protein>
    <recommendedName>
        <fullName evidence="3">Solute carrier family 12 member 9</fullName>
    </recommendedName>
</protein>
<feature type="transmembrane region" description="Helical" evidence="8">
    <location>
        <begin position="243"/>
        <end position="267"/>
    </location>
</feature>
<reference evidence="11 12" key="1">
    <citation type="journal article" date="2014" name="Nat. Genet.">
        <title>Genome and transcriptome of the porcine whipworm Trichuris suis.</title>
        <authorList>
            <person name="Jex A.R."/>
            <person name="Nejsum P."/>
            <person name="Schwarz E.M."/>
            <person name="Hu L."/>
            <person name="Young N.D."/>
            <person name="Hall R.S."/>
            <person name="Korhonen P.K."/>
            <person name="Liao S."/>
            <person name="Thamsborg S."/>
            <person name="Xia J."/>
            <person name="Xu P."/>
            <person name="Wang S."/>
            <person name="Scheerlinck J.P."/>
            <person name="Hofmann A."/>
            <person name="Sternberg P.W."/>
            <person name="Wang J."/>
            <person name="Gasser R.B."/>
        </authorList>
    </citation>
    <scope>NUCLEOTIDE SEQUENCE [LARGE SCALE GENOMIC DNA]</scope>
    <source>
        <strain evidence="11">DCEP-RM93M</strain>
    </source>
</reference>
<dbReference type="Gene3D" id="1.20.1740.10">
    <property type="entry name" value="Amino acid/polyamine transporter I"/>
    <property type="match status" value="1"/>
</dbReference>
<dbReference type="GO" id="GO:0006884">
    <property type="term" value="P:cell volume homeostasis"/>
    <property type="evidence" value="ECO:0007669"/>
    <property type="project" value="TreeGrafter"/>
</dbReference>
<dbReference type="GO" id="GO:0015379">
    <property type="term" value="F:potassium:chloride symporter activity"/>
    <property type="evidence" value="ECO:0007669"/>
    <property type="project" value="TreeGrafter"/>
</dbReference>
<evidence type="ECO:0000256" key="4">
    <source>
        <dbReference type="ARBA" id="ARBA00022448"/>
    </source>
</evidence>
<dbReference type="Pfam" id="PF03522">
    <property type="entry name" value="SLC12"/>
    <property type="match status" value="2"/>
</dbReference>
<keyword evidence="12" id="KW-1185">Reference proteome</keyword>
<evidence type="ECO:0000256" key="3">
    <source>
        <dbReference type="ARBA" id="ARBA00019359"/>
    </source>
</evidence>
<feature type="domain" description="Amino acid permease/ SLC12A" evidence="9">
    <location>
        <begin position="175"/>
        <end position="664"/>
    </location>
</feature>
<feature type="transmembrane region" description="Helical" evidence="8">
    <location>
        <begin position="520"/>
        <end position="539"/>
    </location>
</feature>
<feature type="transmembrane region" description="Helical" evidence="8">
    <location>
        <begin position="392"/>
        <end position="413"/>
    </location>
</feature>
<evidence type="ECO:0000256" key="5">
    <source>
        <dbReference type="ARBA" id="ARBA00022692"/>
    </source>
</evidence>
<feature type="transmembrane region" description="Helical" evidence="8">
    <location>
        <begin position="287"/>
        <end position="307"/>
    </location>
</feature>
<dbReference type="GO" id="GO:0055064">
    <property type="term" value="P:chloride ion homeostasis"/>
    <property type="evidence" value="ECO:0007669"/>
    <property type="project" value="TreeGrafter"/>
</dbReference>
<evidence type="ECO:0000256" key="6">
    <source>
        <dbReference type="ARBA" id="ARBA00022989"/>
    </source>
</evidence>
<feature type="transmembrane region" description="Helical" evidence="8">
    <location>
        <begin position="314"/>
        <end position="335"/>
    </location>
</feature>
<dbReference type="AlphaFoldDB" id="A0A085LZJ6"/>
<name>A0A085LZJ6_9BILA</name>
<keyword evidence="6 8" id="KW-1133">Transmembrane helix</keyword>
<feature type="transmembrane region" description="Helical" evidence="8">
    <location>
        <begin position="470"/>
        <end position="499"/>
    </location>
</feature>
<feature type="domain" description="SLC12A transporter C-terminal" evidence="10">
    <location>
        <begin position="983"/>
        <end position="1034"/>
    </location>
</feature>
<evidence type="ECO:0000256" key="8">
    <source>
        <dbReference type="SAM" id="Phobius"/>
    </source>
</evidence>
<dbReference type="GO" id="GO:0055075">
    <property type="term" value="P:potassium ion homeostasis"/>
    <property type="evidence" value="ECO:0007669"/>
    <property type="project" value="TreeGrafter"/>
</dbReference>
<feature type="transmembrane region" description="Helical" evidence="8">
    <location>
        <begin position="205"/>
        <end position="231"/>
    </location>
</feature>
<proteinExistence type="inferred from homology"/>
<dbReference type="PANTHER" id="PTHR11827">
    <property type="entry name" value="SOLUTE CARRIER FAMILY 12, CATION COTRANSPORTERS"/>
    <property type="match status" value="1"/>
</dbReference>
<evidence type="ECO:0000259" key="9">
    <source>
        <dbReference type="Pfam" id="PF00324"/>
    </source>
</evidence>
<evidence type="ECO:0000313" key="11">
    <source>
        <dbReference type="EMBL" id="KFD50392.1"/>
    </source>
</evidence>
<evidence type="ECO:0000256" key="1">
    <source>
        <dbReference type="ARBA" id="ARBA00004141"/>
    </source>
</evidence>
<feature type="transmembrane region" description="Helical" evidence="8">
    <location>
        <begin position="434"/>
        <end position="458"/>
    </location>
</feature>
<feature type="domain" description="SLC12A transporter C-terminal" evidence="10">
    <location>
        <begin position="675"/>
        <end position="762"/>
    </location>
</feature>
<feature type="transmembrane region" description="Helical" evidence="8">
    <location>
        <begin position="85"/>
        <end position="106"/>
    </location>
</feature>
<dbReference type="PANTHER" id="PTHR11827:SF72">
    <property type="entry name" value="GH08340P"/>
    <property type="match status" value="1"/>
</dbReference>
<evidence type="ECO:0000313" key="12">
    <source>
        <dbReference type="Proteomes" id="UP000030764"/>
    </source>
</evidence>
<dbReference type="InterPro" id="IPR018491">
    <property type="entry name" value="SLC12_C"/>
</dbReference>
<feature type="transmembrane region" description="Helical" evidence="8">
    <location>
        <begin position="545"/>
        <end position="567"/>
    </location>
</feature>
<dbReference type="GO" id="GO:0016020">
    <property type="term" value="C:membrane"/>
    <property type="evidence" value="ECO:0007669"/>
    <property type="project" value="UniProtKB-SubCell"/>
</dbReference>
<dbReference type="InterPro" id="IPR004841">
    <property type="entry name" value="AA-permease/SLC12A_dom"/>
</dbReference>
<sequence length="1042" mass="114587">MDNKAFVSPSSSYQSTDISNRNFGTDVADSVGSGGGAAVATGNMGLSDPASRDAAPLLQSDLLRSLSGISSMLGFSGESSGVKGLSTFSGVFCPVALSMFSVMLFLRIGDEIHQRLVKVYKDDALSYSQVKFWASEFRRGRKSIHDEPRSGRPVDAASDENIAAIETMVLQNRRISIAELTARSFVIGQAGILVTLAQLTIAYVIILFTVLSLCAVSTNGAIEGGGVYYMISRALGPEFGGSIGVLFFFANIFSCSLYVSAFTEALINNFGPGGYAVDGAVPSGRWYAFLYGLCISLILLIICLVGAQMFARTSLMVLVVVTISYVSFLLSLMIADHWLSISLPDDNPYGKTDVNGTVTPNMTVYANYTGIRSYTFLENLYPKWTIDYTTGMHMNFALVFAVVFSGITGLMAGANMSGELRQPNISIPKGTLQALLVTFVVYVLTTCLLGASCTRTLLQNNYIVMQNINIWPPFIFIGIVAATVAAALSNMIGASRVLFRLSADRLFGTLLHVATFHRNGNPVVAVLISWVLVVTFLLIGSFNVIAQITSVFFLLSYAAVNLACLALDLTSAPNFRPTFRYFSTQTSFLGFAGCIAMMFVVNPASSGITIVLLLLLLIGLHYAGPMPASWGSISQALIFHQVRKYLLMLDPRKEHVKFWRPQILLLVANPKSCLPLIDFVNDLKKSGLYVLGHVECIKEENWQFDPVQKEMPYWLGLIDYLKIKAFVEITVAKTVNEGAEHLIRLSGIGAMKPNTIILGFHDSAPSENMFDKGKLLRNIKFAKLERAEVVEYFTVQDLPSLADTFVPSDQNGDIFGENYIGGGRHLSAVDYVRLVNDILRMNKNIVLARHFQLLDKENLLKTSGYKCVDVWPVDLVRPQNASVTWDNSSLFLLQLACILSMSGKWKNRIMLRVFLCVNSMQDMQRKEYQLKEMLSQLRIMAKSIILPWDHVICHVNADIVSDGTQMSKSVDLNDMPLTFLKGFNELMRRNSSQSALVFLSLPPPPLDLSKAVKYLERLECVTDSLPPTLLIYGISSVISTAL</sequence>